<dbReference type="InterPro" id="IPR010512">
    <property type="entry name" value="DUF1091"/>
</dbReference>
<organism evidence="3 4">
    <name type="scientific">Anopheles christyi</name>
    <dbReference type="NCBI Taxonomy" id="43041"/>
    <lineage>
        <taxon>Eukaryota</taxon>
        <taxon>Metazoa</taxon>
        <taxon>Ecdysozoa</taxon>
        <taxon>Arthropoda</taxon>
        <taxon>Hexapoda</taxon>
        <taxon>Insecta</taxon>
        <taxon>Pterygota</taxon>
        <taxon>Neoptera</taxon>
        <taxon>Endopterygota</taxon>
        <taxon>Diptera</taxon>
        <taxon>Nematocera</taxon>
        <taxon>Culicoidea</taxon>
        <taxon>Culicidae</taxon>
        <taxon>Anophelinae</taxon>
        <taxon>Anopheles</taxon>
    </lineage>
</organism>
<dbReference type="PANTHER" id="PTHR20898">
    <property type="entry name" value="DAEDALUS ON 3-RELATED-RELATED"/>
    <property type="match status" value="1"/>
</dbReference>
<evidence type="ECO:0000256" key="1">
    <source>
        <dbReference type="ARBA" id="ARBA00022729"/>
    </source>
</evidence>
<feature type="signal peptide" evidence="2">
    <location>
        <begin position="1"/>
        <end position="25"/>
    </location>
</feature>
<reference evidence="3" key="2">
    <citation type="submission" date="2020-05" db="UniProtKB">
        <authorList>
            <consortium name="EnsemblMetazoa"/>
        </authorList>
    </citation>
    <scope>IDENTIFICATION</scope>
    <source>
        <strain evidence="3">ACHKN1017</strain>
    </source>
</reference>
<dbReference type="EnsemblMetazoa" id="ACHR015072-RA">
    <property type="protein sequence ID" value="ACHR015072-PA"/>
    <property type="gene ID" value="ACHR015072"/>
</dbReference>
<dbReference type="VEuPathDB" id="VectorBase:ACHR015072"/>
<proteinExistence type="predicted"/>
<sequence>MGYLQTFVLLSVLISFTYLERSCSAVNIESRCYGKHLNISCVFRKGLANVNQSIDCDIDMMREIKDLKVTKLTVNYYAIALNGLAQTVLLKRTLDLCFFVRNPRSDRLINTIYHYLKERSNLPLRCPMAAGNYFIRNLRLSDIPVPAFLPESDFILEEVFRSEVKHETLLEFRFHGKLVRLIEKE</sequence>
<keyword evidence="1 2" id="KW-0732">Signal</keyword>
<dbReference type="Pfam" id="PF06477">
    <property type="entry name" value="DUF1091"/>
    <property type="match status" value="1"/>
</dbReference>
<dbReference type="InterPro" id="IPR036846">
    <property type="entry name" value="GM2-AP_sf"/>
</dbReference>
<evidence type="ECO:0000313" key="3">
    <source>
        <dbReference type="EnsemblMetazoa" id="ACHR015072-PA"/>
    </source>
</evidence>
<name>A0A3F2YTY5_9DIPT</name>
<dbReference type="Gene3D" id="2.70.220.10">
    <property type="entry name" value="Ganglioside GM2 activator"/>
    <property type="match status" value="1"/>
</dbReference>
<dbReference type="Proteomes" id="UP000075881">
    <property type="component" value="Unassembled WGS sequence"/>
</dbReference>
<feature type="chain" id="PRO_5017797632" evidence="2">
    <location>
        <begin position="26"/>
        <end position="185"/>
    </location>
</feature>
<evidence type="ECO:0000256" key="2">
    <source>
        <dbReference type="SAM" id="SignalP"/>
    </source>
</evidence>
<dbReference type="PANTHER" id="PTHR20898:SF1">
    <property type="entry name" value="MD-2-RELATED LIPID-RECOGNITION DOMAIN-CONTAINING PROTEIN"/>
    <property type="match status" value="1"/>
</dbReference>
<accession>A0A3F2YTY5</accession>
<reference evidence="4" key="1">
    <citation type="submission" date="2013-03" db="EMBL/GenBank/DDBJ databases">
        <title>The Genome Sequence of Anopheles christyi ACHKN1017.</title>
        <authorList>
            <consortium name="The Broad Institute Genomics Platform"/>
            <person name="Neafsey D.E."/>
            <person name="Besansky N."/>
            <person name="Walker B."/>
            <person name="Young S.K."/>
            <person name="Zeng Q."/>
            <person name="Gargeya S."/>
            <person name="Fitzgerald M."/>
            <person name="Haas B."/>
            <person name="Abouelleil A."/>
            <person name="Allen A.W."/>
            <person name="Alvarado L."/>
            <person name="Arachchi H.M."/>
            <person name="Berlin A.M."/>
            <person name="Chapman S.B."/>
            <person name="Gainer-Dewar J."/>
            <person name="Goldberg J."/>
            <person name="Griggs A."/>
            <person name="Gujja S."/>
            <person name="Hansen M."/>
            <person name="Howarth C."/>
            <person name="Imamovic A."/>
            <person name="Ireland A."/>
            <person name="Larimer J."/>
            <person name="McCowan C."/>
            <person name="Murphy C."/>
            <person name="Pearson M."/>
            <person name="Poon T.W."/>
            <person name="Priest M."/>
            <person name="Roberts A."/>
            <person name="Saif S."/>
            <person name="Shea T."/>
            <person name="Sisk P."/>
            <person name="Sykes S."/>
            <person name="Wortman J."/>
            <person name="Nusbaum C."/>
            <person name="Birren B."/>
        </authorList>
    </citation>
    <scope>NUCLEOTIDE SEQUENCE [LARGE SCALE GENOMIC DNA]</scope>
    <source>
        <strain evidence="4">ACHKN1017</strain>
    </source>
</reference>
<keyword evidence="4" id="KW-1185">Reference proteome</keyword>
<dbReference type="SMART" id="SM00697">
    <property type="entry name" value="DM8"/>
    <property type="match status" value="1"/>
</dbReference>
<evidence type="ECO:0000313" key="4">
    <source>
        <dbReference type="Proteomes" id="UP000075881"/>
    </source>
</evidence>
<dbReference type="AlphaFoldDB" id="A0A3F2YTY5"/>
<protein>
    <submittedName>
        <fullName evidence="3">Uncharacterized protein</fullName>
    </submittedName>
</protein>